<dbReference type="InterPro" id="IPR027417">
    <property type="entry name" value="P-loop_NTPase"/>
</dbReference>
<dbReference type="InterPro" id="IPR052705">
    <property type="entry name" value="Gliding_Motility_GTPase"/>
</dbReference>
<dbReference type="PANTHER" id="PTHR42708:SF1">
    <property type="entry name" value="GLIDING MOTILITY PROTEIN MGLA"/>
    <property type="match status" value="1"/>
</dbReference>
<accession>I4C0F3</accession>
<evidence type="ECO:0000313" key="2">
    <source>
        <dbReference type="Proteomes" id="UP000006055"/>
    </source>
</evidence>
<reference evidence="2" key="1">
    <citation type="submission" date="2012-06" db="EMBL/GenBank/DDBJ databases">
        <title>Complete sequence of chromosome of Desulfomonile tiedjei DSM 6799.</title>
        <authorList>
            <person name="Lucas S."/>
            <person name="Copeland A."/>
            <person name="Lapidus A."/>
            <person name="Glavina del Rio T."/>
            <person name="Dalin E."/>
            <person name="Tice H."/>
            <person name="Bruce D."/>
            <person name="Goodwin L."/>
            <person name="Pitluck S."/>
            <person name="Peters L."/>
            <person name="Ovchinnikova G."/>
            <person name="Zeytun A."/>
            <person name="Lu M."/>
            <person name="Kyrpides N."/>
            <person name="Mavromatis K."/>
            <person name="Ivanova N."/>
            <person name="Brettin T."/>
            <person name="Detter J.C."/>
            <person name="Han C."/>
            <person name="Larimer F."/>
            <person name="Land M."/>
            <person name="Hauser L."/>
            <person name="Markowitz V."/>
            <person name="Cheng J.-F."/>
            <person name="Hugenholtz P."/>
            <person name="Woyke T."/>
            <person name="Wu D."/>
            <person name="Spring S."/>
            <person name="Schroeder M."/>
            <person name="Brambilla E."/>
            <person name="Klenk H.-P."/>
            <person name="Eisen J.A."/>
        </authorList>
    </citation>
    <scope>NUCLEOTIDE SEQUENCE [LARGE SCALE GENOMIC DNA]</scope>
    <source>
        <strain evidence="2">ATCC 49306 / DSM 6799 / DCB-1</strain>
    </source>
</reference>
<dbReference type="AlphaFoldDB" id="I4C0F3"/>
<dbReference type="PRINTS" id="PR00449">
    <property type="entry name" value="RASTRNSFRMNG"/>
</dbReference>
<dbReference type="HOGENOM" id="CLU_077110_0_0_7"/>
<dbReference type="SUPFAM" id="SSF52540">
    <property type="entry name" value="P-loop containing nucleoside triphosphate hydrolases"/>
    <property type="match status" value="1"/>
</dbReference>
<dbReference type="PATRIC" id="fig|706587.4.peg.344"/>
<dbReference type="Proteomes" id="UP000006055">
    <property type="component" value="Chromosome"/>
</dbReference>
<dbReference type="PANTHER" id="PTHR42708">
    <property type="entry name" value="ATP/GTP-BINDING PROTEIN-RELATED"/>
    <property type="match status" value="1"/>
</dbReference>
<gene>
    <name evidence="1" type="ordered locus">Desti_0304</name>
</gene>
<protein>
    <submittedName>
        <fullName evidence="1">Putative GTPase</fullName>
    </submittedName>
</protein>
<organism evidence="1 2">
    <name type="scientific">Desulfomonile tiedjei (strain ATCC 49306 / DSM 6799 / DCB-1)</name>
    <dbReference type="NCBI Taxonomy" id="706587"/>
    <lineage>
        <taxon>Bacteria</taxon>
        <taxon>Pseudomonadati</taxon>
        <taxon>Thermodesulfobacteriota</taxon>
        <taxon>Desulfomonilia</taxon>
        <taxon>Desulfomonilales</taxon>
        <taxon>Desulfomonilaceae</taxon>
        <taxon>Desulfomonile</taxon>
    </lineage>
</organism>
<name>I4C0F3_DESTA</name>
<proteinExistence type="predicted"/>
<evidence type="ECO:0000313" key="1">
    <source>
        <dbReference type="EMBL" id="AFM23044.1"/>
    </source>
</evidence>
<dbReference type="EMBL" id="CP003360">
    <property type="protein sequence ID" value="AFM23044.1"/>
    <property type="molecule type" value="Genomic_DNA"/>
</dbReference>
<dbReference type="GO" id="GO:0003924">
    <property type="term" value="F:GTPase activity"/>
    <property type="evidence" value="ECO:0007669"/>
    <property type="project" value="InterPro"/>
</dbReference>
<dbReference type="STRING" id="706587.Desti_0304"/>
<dbReference type="InterPro" id="IPR001806">
    <property type="entry name" value="Small_GTPase"/>
</dbReference>
<sequence>MVKGWKSRYDSGSLSGQQCHRNVWMAIISFRSDEIHCKIVYYGPGRGGKTTNLIAIHKALGDQVRGELLSIDTSGDRTLFFDFLPMDLGSIGKFRIKISLYTVPGQVRYNDTRKLVLKGVDGIVFVADSLEARKHNNVESFQNLQENLKELGKNIQSLPVVLQYNKRDLAGSKVAIIPLEEMDKELNPQNYFPSFSASALKGDGVRETFKKVCMMTVVDVSTRLLKDKGMSLTGS</sequence>
<dbReference type="GO" id="GO:0005525">
    <property type="term" value="F:GTP binding"/>
    <property type="evidence" value="ECO:0007669"/>
    <property type="project" value="InterPro"/>
</dbReference>
<dbReference type="CDD" id="cd00882">
    <property type="entry name" value="Ras_like_GTPase"/>
    <property type="match status" value="1"/>
</dbReference>
<dbReference type="Gene3D" id="3.40.50.300">
    <property type="entry name" value="P-loop containing nucleotide triphosphate hydrolases"/>
    <property type="match status" value="1"/>
</dbReference>
<dbReference type="Pfam" id="PF00071">
    <property type="entry name" value="Ras"/>
    <property type="match status" value="1"/>
</dbReference>
<keyword evidence="2" id="KW-1185">Reference proteome</keyword>
<dbReference type="eggNOG" id="COG1100">
    <property type="taxonomic scope" value="Bacteria"/>
</dbReference>
<dbReference type="KEGG" id="dti:Desti_0304"/>